<gene>
    <name evidence="1" type="ORF">BJ138DRAFT_1155033</name>
</gene>
<comment type="caution">
    <text evidence="1">The sequence shown here is derived from an EMBL/GenBank/DDBJ whole genome shotgun (WGS) entry which is preliminary data.</text>
</comment>
<dbReference type="Proteomes" id="UP000790377">
    <property type="component" value="Unassembled WGS sequence"/>
</dbReference>
<reference evidence="1" key="1">
    <citation type="journal article" date="2021" name="New Phytol.">
        <title>Evolutionary innovations through gain and loss of genes in the ectomycorrhizal Boletales.</title>
        <authorList>
            <person name="Wu G."/>
            <person name="Miyauchi S."/>
            <person name="Morin E."/>
            <person name="Kuo A."/>
            <person name="Drula E."/>
            <person name="Varga T."/>
            <person name="Kohler A."/>
            <person name="Feng B."/>
            <person name="Cao Y."/>
            <person name="Lipzen A."/>
            <person name="Daum C."/>
            <person name="Hundley H."/>
            <person name="Pangilinan J."/>
            <person name="Johnson J."/>
            <person name="Barry K."/>
            <person name="LaButti K."/>
            <person name="Ng V."/>
            <person name="Ahrendt S."/>
            <person name="Min B."/>
            <person name="Choi I.G."/>
            <person name="Park H."/>
            <person name="Plett J.M."/>
            <person name="Magnuson J."/>
            <person name="Spatafora J.W."/>
            <person name="Nagy L.G."/>
            <person name="Henrissat B."/>
            <person name="Grigoriev I.V."/>
            <person name="Yang Z.L."/>
            <person name="Xu J."/>
            <person name="Martin F.M."/>
        </authorList>
    </citation>
    <scope>NUCLEOTIDE SEQUENCE</scope>
    <source>
        <strain evidence="1">ATCC 28755</strain>
    </source>
</reference>
<accession>A0ACB8A8Z6</accession>
<evidence type="ECO:0000313" key="1">
    <source>
        <dbReference type="EMBL" id="KAH7909563.1"/>
    </source>
</evidence>
<dbReference type="EMBL" id="MU267753">
    <property type="protein sequence ID" value="KAH7909563.1"/>
    <property type="molecule type" value="Genomic_DNA"/>
</dbReference>
<organism evidence="1 2">
    <name type="scientific">Hygrophoropsis aurantiaca</name>
    <dbReference type="NCBI Taxonomy" id="72124"/>
    <lineage>
        <taxon>Eukaryota</taxon>
        <taxon>Fungi</taxon>
        <taxon>Dikarya</taxon>
        <taxon>Basidiomycota</taxon>
        <taxon>Agaricomycotina</taxon>
        <taxon>Agaricomycetes</taxon>
        <taxon>Agaricomycetidae</taxon>
        <taxon>Boletales</taxon>
        <taxon>Coniophorineae</taxon>
        <taxon>Hygrophoropsidaceae</taxon>
        <taxon>Hygrophoropsis</taxon>
    </lineage>
</organism>
<sequence>MLFTPFRTALAVAVQVAAALATPAPNPDSVELDTRAAVCPIKVPKGSNWALNLYHRTDCTPGNSNEHQPLHGSLKAPGDWSCHSLTGLLPHGLHSFAFATTHPNSIYVEFFKKEGCHGADAIGAAFHSQTTVSSPTTKDAVAVALAYR</sequence>
<keyword evidence="2" id="KW-1185">Reference proteome</keyword>
<name>A0ACB8A8Z6_9AGAM</name>
<protein>
    <submittedName>
        <fullName evidence="1">Uncharacterized protein</fullName>
    </submittedName>
</protein>
<proteinExistence type="predicted"/>
<evidence type="ECO:0000313" key="2">
    <source>
        <dbReference type="Proteomes" id="UP000790377"/>
    </source>
</evidence>